<dbReference type="InterPro" id="IPR020549">
    <property type="entry name" value="YbeY_CS"/>
</dbReference>
<dbReference type="GO" id="GO:0005737">
    <property type="term" value="C:cytoplasm"/>
    <property type="evidence" value="ECO:0007669"/>
    <property type="project" value="UniProtKB-SubCell"/>
</dbReference>
<keyword evidence="7" id="KW-0963">Cytoplasm</keyword>
<comment type="similarity">
    <text evidence="1 7">Belongs to the endoribonuclease YbeY family.</text>
</comment>
<dbReference type="PANTHER" id="PTHR46986">
    <property type="entry name" value="ENDORIBONUCLEASE YBEY, CHLOROPLASTIC"/>
    <property type="match status" value="1"/>
</dbReference>
<evidence type="ECO:0000313" key="8">
    <source>
        <dbReference type="EMBL" id="KKW41805.1"/>
    </source>
</evidence>
<reference evidence="8 9" key="1">
    <citation type="journal article" date="2015" name="Nature">
        <title>rRNA introns, odd ribosomes, and small enigmatic genomes across a large radiation of phyla.</title>
        <authorList>
            <person name="Brown C.T."/>
            <person name="Hug L.A."/>
            <person name="Thomas B.C."/>
            <person name="Sharon I."/>
            <person name="Castelle C.J."/>
            <person name="Singh A."/>
            <person name="Wilkins M.J."/>
            <person name="Williams K.H."/>
            <person name="Banfield J.F."/>
        </authorList>
    </citation>
    <scope>NUCLEOTIDE SEQUENCE [LARGE SCALE GENOMIC DNA]</scope>
</reference>
<comment type="subcellular location">
    <subcellularLocation>
        <location evidence="7">Cytoplasm</location>
    </subcellularLocation>
</comment>
<dbReference type="GO" id="GO:0008270">
    <property type="term" value="F:zinc ion binding"/>
    <property type="evidence" value="ECO:0007669"/>
    <property type="project" value="UniProtKB-UniRule"/>
</dbReference>
<keyword evidence="7" id="KW-0690">Ribosome biogenesis</keyword>
<dbReference type="PROSITE" id="PS01306">
    <property type="entry name" value="UPF0054"/>
    <property type="match status" value="1"/>
</dbReference>
<keyword evidence="5 7" id="KW-0378">Hydrolase</keyword>
<dbReference type="InterPro" id="IPR023091">
    <property type="entry name" value="MetalPrtase_cat_dom_sf_prd"/>
</dbReference>
<evidence type="ECO:0000256" key="1">
    <source>
        <dbReference type="ARBA" id="ARBA00010875"/>
    </source>
</evidence>
<feature type="binding site" evidence="7">
    <location>
        <position position="108"/>
    </location>
    <ligand>
        <name>Zn(2+)</name>
        <dbReference type="ChEBI" id="CHEBI:29105"/>
        <note>catalytic</note>
    </ligand>
</feature>
<dbReference type="Proteomes" id="UP000033870">
    <property type="component" value="Unassembled WGS sequence"/>
</dbReference>
<dbReference type="AlphaFoldDB" id="A0A0G1YF44"/>
<evidence type="ECO:0000256" key="4">
    <source>
        <dbReference type="ARBA" id="ARBA00022759"/>
    </source>
</evidence>
<dbReference type="EMBL" id="LCRX01000013">
    <property type="protein sequence ID" value="KKW41805.1"/>
    <property type="molecule type" value="Genomic_DNA"/>
</dbReference>
<protein>
    <recommendedName>
        <fullName evidence="7">Endoribonuclease YbeY</fullName>
        <ecNumber evidence="7">3.1.-.-</ecNumber>
    </recommendedName>
</protein>
<evidence type="ECO:0000313" key="9">
    <source>
        <dbReference type="Proteomes" id="UP000033870"/>
    </source>
</evidence>
<dbReference type="InterPro" id="IPR002036">
    <property type="entry name" value="YbeY"/>
</dbReference>
<evidence type="ECO:0000256" key="3">
    <source>
        <dbReference type="ARBA" id="ARBA00022723"/>
    </source>
</evidence>
<dbReference type="EC" id="3.1.-.-" evidence="7"/>
<dbReference type="GO" id="GO:0004222">
    <property type="term" value="F:metalloendopeptidase activity"/>
    <property type="evidence" value="ECO:0007669"/>
    <property type="project" value="InterPro"/>
</dbReference>
<keyword evidence="4 7" id="KW-0255">Endonuclease</keyword>
<feature type="binding site" evidence="7">
    <location>
        <position position="102"/>
    </location>
    <ligand>
        <name>Zn(2+)</name>
        <dbReference type="ChEBI" id="CHEBI:29105"/>
        <note>catalytic</note>
    </ligand>
</feature>
<comment type="function">
    <text evidence="7">Single strand-specific metallo-endoribonuclease involved in late-stage 70S ribosome quality control and in maturation of the 3' terminus of the 16S rRNA.</text>
</comment>
<sequence>MLSQAKIKKLLSLVLARERREGAVSVHLVGDRRMRRLQAAHRGQDKTTDVLSFAAAEGEGPDPGGELGDIFLSVPQIRRQAREWRVSAEEEFARMLIHGLLHLLGYDHIHKKEAAVMFARQEKYLAAWPR</sequence>
<keyword evidence="6 7" id="KW-0862">Zinc</keyword>
<dbReference type="GO" id="GO:0004521">
    <property type="term" value="F:RNA endonuclease activity"/>
    <property type="evidence" value="ECO:0007669"/>
    <property type="project" value="UniProtKB-UniRule"/>
</dbReference>
<dbReference type="Gene3D" id="3.40.390.30">
    <property type="entry name" value="Metalloproteases ('zincins'), catalytic domain"/>
    <property type="match status" value="1"/>
</dbReference>
<organism evidence="8 9">
    <name type="scientific">Candidatus Magasanikbacteria bacterium GW2011_GWA2_56_11</name>
    <dbReference type="NCBI Taxonomy" id="1619044"/>
    <lineage>
        <taxon>Bacteria</taxon>
        <taxon>Candidatus Magasanikiibacteriota</taxon>
    </lineage>
</organism>
<evidence type="ECO:0000256" key="6">
    <source>
        <dbReference type="ARBA" id="ARBA00022833"/>
    </source>
</evidence>
<dbReference type="Pfam" id="PF02130">
    <property type="entry name" value="YbeY"/>
    <property type="match status" value="1"/>
</dbReference>
<comment type="caution">
    <text evidence="8">The sequence shown here is derived from an EMBL/GenBank/DDBJ whole genome shotgun (WGS) entry which is preliminary data.</text>
</comment>
<keyword evidence="2 7" id="KW-0540">Nuclease</keyword>
<evidence type="ECO:0000256" key="7">
    <source>
        <dbReference type="HAMAP-Rule" id="MF_00009"/>
    </source>
</evidence>
<keyword evidence="3 7" id="KW-0479">Metal-binding</keyword>
<comment type="cofactor">
    <cofactor evidence="7">
        <name>Zn(2+)</name>
        <dbReference type="ChEBI" id="CHEBI:29105"/>
    </cofactor>
    <text evidence="7">Binds 1 zinc ion.</text>
</comment>
<proteinExistence type="inferred from homology"/>
<gene>
    <name evidence="7" type="primary">ybeY</name>
    <name evidence="8" type="ORF">UY92_C0013G0004</name>
</gene>
<dbReference type="PANTHER" id="PTHR46986:SF1">
    <property type="entry name" value="ENDORIBONUCLEASE YBEY, CHLOROPLASTIC"/>
    <property type="match status" value="1"/>
</dbReference>
<dbReference type="STRING" id="1619044.UY92_C0013G0004"/>
<evidence type="ECO:0000256" key="2">
    <source>
        <dbReference type="ARBA" id="ARBA00022722"/>
    </source>
</evidence>
<feature type="binding site" evidence="7">
    <location>
        <position position="98"/>
    </location>
    <ligand>
        <name>Zn(2+)</name>
        <dbReference type="ChEBI" id="CHEBI:29105"/>
        <note>catalytic</note>
    </ligand>
</feature>
<dbReference type="SUPFAM" id="SSF55486">
    <property type="entry name" value="Metalloproteases ('zincins'), catalytic domain"/>
    <property type="match status" value="1"/>
</dbReference>
<evidence type="ECO:0000256" key="5">
    <source>
        <dbReference type="ARBA" id="ARBA00022801"/>
    </source>
</evidence>
<dbReference type="GO" id="GO:0006364">
    <property type="term" value="P:rRNA processing"/>
    <property type="evidence" value="ECO:0007669"/>
    <property type="project" value="UniProtKB-UniRule"/>
</dbReference>
<name>A0A0G1YF44_9BACT</name>
<dbReference type="HAMAP" id="MF_00009">
    <property type="entry name" value="Endoribonucl_YbeY"/>
    <property type="match status" value="1"/>
</dbReference>
<dbReference type="PATRIC" id="fig|1619044.3.peg.920"/>
<dbReference type="NCBIfam" id="TIGR00043">
    <property type="entry name" value="rRNA maturation RNase YbeY"/>
    <property type="match status" value="1"/>
</dbReference>
<keyword evidence="7" id="KW-0698">rRNA processing</keyword>
<accession>A0A0G1YF44</accession>